<keyword evidence="3" id="KW-1185">Reference proteome</keyword>
<evidence type="ECO:0000313" key="3">
    <source>
        <dbReference type="Proteomes" id="UP001521150"/>
    </source>
</evidence>
<reference evidence="2 3" key="1">
    <citation type="submission" date="2021-12" db="EMBL/GenBank/DDBJ databases">
        <title>Genome sequence of Kibdelosporangium philippinense ATCC 49844.</title>
        <authorList>
            <person name="Fedorov E.A."/>
            <person name="Omeragic M."/>
            <person name="Shalygina K.F."/>
            <person name="Maclea K.S."/>
        </authorList>
    </citation>
    <scope>NUCLEOTIDE SEQUENCE [LARGE SCALE GENOMIC DNA]</scope>
    <source>
        <strain evidence="2 3">ATCC 49844</strain>
    </source>
</reference>
<feature type="signal peptide" evidence="1">
    <location>
        <begin position="1"/>
        <end position="26"/>
    </location>
</feature>
<comment type="caution">
    <text evidence="2">The sequence shown here is derived from an EMBL/GenBank/DDBJ whole genome shotgun (WGS) entry which is preliminary data.</text>
</comment>
<dbReference type="EMBL" id="JAJVCN010000004">
    <property type="protein sequence ID" value="MCE7011106.1"/>
    <property type="molecule type" value="Genomic_DNA"/>
</dbReference>
<dbReference type="Proteomes" id="UP001521150">
    <property type="component" value="Unassembled WGS sequence"/>
</dbReference>
<name>A0ABS8ZTS3_9PSEU</name>
<dbReference type="RefSeq" id="WP_233733448.1">
    <property type="nucleotide sequence ID" value="NZ_JAJVCN010000004.1"/>
</dbReference>
<sequence length="85" mass="8710">MKMRILGACLTVGATVGAVFAPAAQAVPQFDQAMVQAAATELGVSTAKAASASTLSSAFPATWPLCRPVESLRTVRSSTTRARSL</sequence>
<keyword evidence="1" id="KW-0732">Signal</keyword>
<accession>A0ABS8ZTS3</accession>
<protein>
    <submittedName>
        <fullName evidence="2">Uncharacterized protein</fullName>
    </submittedName>
</protein>
<evidence type="ECO:0000256" key="1">
    <source>
        <dbReference type="SAM" id="SignalP"/>
    </source>
</evidence>
<evidence type="ECO:0000313" key="2">
    <source>
        <dbReference type="EMBL" id="MCE7011106.1"/>
    </source>
</evidence>
<gene>
    <name evidence="2" type="ORF">LWC34_51130</name>
</gene>
<organism evidence="2 3">
    <name type="scientific">Kibdelosporangium philippinense</name>
    <dbReference type="NCBI Taxonomy" id="211113"/>
    <lineage>
        <taxon>Bacteria</taxon>
        <taxon>Bacillati</taxon>
        <taxon>Actinomycetota</taxon>
        <taxon>Actinomycetes</taxon>
        <taxon>Pseudonocardiales</taxon>
        <taxon>Pseudonocardiaceae</taxon>
        <taxon>Kibdelosporangium</taxon>
    </lineage>
</organism>
<feature type="chain" id="PRO_5047253221" evidence="1">
    <location>
        <begin position="27"/>
        <end position="85"/>
    </location>
</feature>
<proteinExistence type="predicted"/>